<accession>A0A9I9DX46</accession>
<dbReference type="AlphaFoldDB" id="A0A9I9DX46"/>
<organism evidence="2">
    <name type="scientific">Cucumis melo</name>
    <name type="common">Muskmelon</name>
    <dbReference type="NCBI Taxonomy" id="3656"/>
    <lineage>
        <taxon>Eukaryota</taxon>
        <taxon>Viridiplantae</taxon>
        <taxon>Streptophyta</taxon>
        <taxon>Embryophyta</taxon>
        <taxon>Tracheophyta</taxon>
        <taxon>Spermatophyta</taxon>
        <taxon>Magnoliopsida</taxon>
        <taxon>eudicotyledons</taxon>
        <taxon>Gunneridae</taxon>
        <taxon>Pentapetalae</taxon>
        <taxon>rosids</taxon>
        <taxon>fabids</taxon>
        <taxon>Cucurbitales</taxon>
        <taxon>Cucurbitaceae</taxon>
        <taxon>Benincaseae</taxon>
        <taxon>Cucumis</taxon>
    </lineage>
</organism>
<evidence type="ECO:0000256" key="1">
    <source>
        <dbReference type="SAM" id="MobiDB-lite"/>
    </source>
</evidence>
<proteinExistence type="predicted"/>
<dbReference type="EnsemblPlants" id="MELO3C025265.2.1">
    <property type="protein sequence ID" value="MELO3C025265.2.1"/>
    <property type="gene ID" value="MELO3C025265.2"/>
</dbReference>
<protein>
    <submittedName>
        <fullName evidence="2">Uncharacterized protein</fullName>
    </submittedName>
</protein>
<reference evidence="2" key="1">
    <citation type="submission" date="2023-03" db="UniProtKB">
        <authorList>
            <consortium name="EnsemblPlants"/>
        </authorList>
    </citation>
    <scope>IDENTIFICATION</scope>
</reference>
<sequence>MRKPLGEKRNPKVEKEGVEAKVYLLLGVEAMRRMSFRRCTPLKEGKQSYSAALYDMTFVSSYLKSMEPVGTYCNKKCLTVQREKGCGGLPSSEDVDDLRGRG</sequence>
<dbReference type="Gramene" id="MELO3C025265.2.1">
    <property type="protein sequence ID" value="MELO3C025265.2.1"/>
    <property type="gene ID" value="MELO3C025265.2"/>
</dbReference>
<feature type="region of interest" description="Disordered" evidence="1">
    <location>
        <begin position="83"/>
        <end position="102"/>
    </location>
</feature>
<evidence type="ECO:0000313" key="2">
    <source>
        <dbReference type="EnsemblPlants" id="MELO3C025265.2.1"/>
    </source>
</evidence>
<name>A0A9I9DX46_CUCME</name>